<organism evidence="2 3">
    <name type="scientific">Microlunatus flavus</name>
    <dbReference type="NCBI Taxonomy" id="1036181"/>
    <lineage>
        <taxon>Bacteria</taxon>
        <taxon>Bacillati</taxon>
        <taxon>Actinomycetota</taxon>
        <taxon>Actinomycetes</taxon>
        <taxon>Propionibacteriales</taxon>
        <taxon>Propionibacteriaceae</taxon>
        <taxon>Microlunatus</taxon>
    </lineage>
</organism>
<evidence type="ECO:0000313" key="3">
    <source>
        <dbReference type="Proteomes" id="UP000198504"/>
    </source>
</evidence>
<dbReference type="Gene3D" id="1.20.120.450">
    <property type="entry name" value="dinb family like domain"/>
    <property type="match status" value="1"/>
</dbReference>
<dbReference type="GO" id="GO:0046872">
    <property type="term" value="F:metal ion binding"/>
    <property type="evidence" value="ECO:0007669"/>
    <property type="project" value="InterPro"/>
</dbReference>
<dbReference type="EMBL" id="FOFA01000001">
    <property type="protein sequence ID" value="SEP67928.1"/>
    <property type="molecule type" value="Genomic_DNA"/>
</dbReference>
<feature type="domain" description="Mycothiol-dependent maleylpyruvate isomerase metal-binding" evidence="1">
    <location>
        <begin position="16"/>
        <end position="155"/>
    </location>
</feature>
<dbReference type="InterPro" id="IPR034660">
    <property type="entry name" value="DinB/YfiT-like"/>
</dbReference>
<protein>
    <submittedName>
        <fullName evidence="2">TIGR03083 family protein</fullName>
    </submittedName>
</protein>
<dbReference type="Proteomes" id="UP000198504">
    <property type="component" value="Unassembled WGS sequence"/>
</dbReference>
<reference evidence="3" key="1">
    <citation type="submission" date="2016-10" db="EMBL/GenBank/DDBJ databases">
        <authorList>
            <person name="Varghese N."/>
            <person name="Submissions S."/>
        </authorList>
    </citation>
    <scope>NUCLEOTIDE SEQUENCE [LARGE SCALE GENOMIC DNA]</scope>
    <source>
        <strain evidence="3">CGMCC 4.6856</strain>
    </source>
</reference>
<gene>
    <name evidence="2" type="ORF">SAMN05421756_101362</name>
</gene>
<dbReference type="Pfam" id="PF11716">
    <property type="entry name" value="MDMPI_N"/>
    <property type="match status" value="1"/>
</dbReference>
<evidence type="ECO:0000313" key="2">
    <source>
        <dbReference type="EMBL" id="SEP67928.1"/>
    </source>
</evidence>
<keyword evidence="3" id="KW-1185">Reference proteome</keyword>
<dbReference type="STRING" id="1036181.SAMN05421756_101362"/>
<proteinExistence type="predicted"/>
<dbReference type="RefSeq" id="WP_091177403.1">
    <property type="nucleotide sequence ID" value="NZ_FOFA01000001.1"/>
</dbReference>
<dbReference type="SUPFAM" id="SSF109854">
    <property type="entry name" value="DinB/YfiT-like putative metalloenzymes"/>
    <property type="match status" value="1"/>
</dbReference>
<sequence length="207" mass="21622">MSGWEGPAAPVLEAFEAATGAFVDLVGRVDGGWDRPGLGRWDLRALVGHTARALVTVTTYLDRPAQQEDLPTAAAYLRGAGKSDGDAVFARGVSAGQELGDDPYAWVSTTADRAVTRVRAADPSTLVETIGGGMRLVSYLPTRTFELVVHSLDVAGALGLDPDVPAAALRETATLATAAVLDQGRGTDLLLTLTGRADWPADLVVVR</sequence>
<name>A0A1H8ZVZ5_9ACTN</name>
<dbReference type="OrthoDB" id="3292744at2"/>
<dbReference type="AlphaFoldDB" id="A0A1H8ZVZ5"/>
<accession>A0A1H8ZVZ5</accession>
<dbReference type="InterPro" id="IPR024344">
    <property type="entry name" value="MDMPI_metal-binding"/>
</dbReference>
<evidence type="ECO:0000259" key="1">
    <source>
        <dbReference type="Pfam" id="PF11716"/>
    </source>
</evidence>